<gene>
    <name evidence="8" type="ORF">WJX74_005029</name>
</gene>
<dbReference type="SUPFAM" id="SSF51197">
    <property type="entry name" value="Clavaminate synthase-like"/>
    <property type="match status" value="1"/>
</dbReference>
<proteinExistence type="inferred from homology"/>
<protein>
    <recommendedName>
        <fullName evidence="7">Fe2OG dioxygenase domain-containing protein</fullName>
    </recommendedName>
</protein>
<dbReference type="InterPro" id="IPR012677">
    <property type="entry name" value="Nucleotide-bd_a/b_plait_sf"/>
</dbReference>
<dbReference type="EMBL" id="JALJOS010000008">
    <property type="protein sequence ID" value="KAK9835652.1"/>
    <property type="molecule type" value="Genomic_DNA"/>
</dbReference>
<dbReference type="GO" id="GO:0008175">
    <property type="term" value="F:tRNA methyltransferase activity"/>
    <property type="evidence" value="ECO:0007669"/>
    <property type="project" value="UniProtKB-ARBA"/>
</dbReference>
<dbReference type="Pfam" id="PF08241">
    <property type="entry name" value="Methyltransf_11"/>
    <property type="match status" value="1"/>
</dbReference>
<dbReference type="PANTHER" id="PTHR13069">
    <property type="entry name" value="ALKYLATED DNA REPAIR PROTEIN ALKB HOMOLOG 8"/>
    <property type="match status" value="1"/>
</dbReference>
<keyword evidence="4" id="KW-0862">Zinc</keyword>
<dbReference type="Gene3D" id="2.60.120.590">
    <property type="entry name" value="Alpha-ketoglutarate-dependent dioxygenase AlkB-like"/>
    <property type="match status" value="1"/>
</dbReference>
<feature type="region of interest" description="Disordered" evidence="6">
    <location>
        <begin position="398"/>
        <end position="434"/>
    </location>
</feature>
<dbReference type="InterPro" id="IPR037151">
    <property type="entry name" value="AlkB-like_sf"/>
</dbReference>
<sequence>MFSRPSKGEQTRHLFIGNCGPAVGLSEQQCLSLLPKAGRPQLVVPSQQASHIFVTFEDVDAAVAALNHLQRVPCTVTFGRSLVVRHAAVKGPEPMPQYGAFTDAEDCKVPGLSLIKEFVTCAEEQDMLRAVENGDWEALARRRVRHYGYKFEYKSRNVDVNKPIEPMPQAVGMVMDRVRALPGMPALDQLTVNEYPLGVGLSPHIDTHSAFKGAICSLSLAGPAVMEFRRQGQHRALKLPQRSLLIMADEARLAWQHYIPHRKSDVVNSIIIPRAAHRISFTFRQVWGQTCDCPFPESCDSQQGQLPPTRKALQANAPSSGDPSTDGESLQSSSLTSGLLAITSGSDITSCTSEESGPTEPWKSSSADLSTRSQQSDSNQPVEPLEPAVLQQLASKQLLAESPPQSSIEQLVGAQKDSPPRQTTDHIQEERRHKLPANSFSALVPGPALAAADPESSRFGDKLVEVLPDTDRLDSHAAASTLGQQNHEKQAINASVAPMYGTHPDQQQGRALPQTHEQLEGTYVTSMYDAIAPHFSATRFAVWPRVRGFIESLPAGAIVADVGCGNGKYFGVRRDIMVLGSDRSIGLAKVAAQRLDPPLPNEFTTAASLRADVAVADGFVLPMRDSSCDAVLCIAVLHHISSVPRRKAMLEELLRILKPGGQAYVSVWATLQEDPAKTLAKWEALQTPSCCTPSPEPAPQNTEILGSCPVSSLPQSTSEHDESLKHQTLQAASGNIPTSASRDAPEWARPKHLGAPFSNQQTEAATGDGLDVTPDQLQGVRFDEQKQTLVFRRYYHLFEEGELSELVSSIEAAHVAECFYDKSNWCVVMSRTT</sequence>
<feature type="region of interest" description="Disordered" evidence="6">
    <location>
        <begin position="298"/>
        <end position="335"/>
    </location>
</feature>
<dbReference type="SUPFAM" id="SSF54928">
    <property type="entry name" value="RNA-binding domain, RBD"/>
    <property type="match status" value="1"/>
</dbReference>
<dbReference type="GO" id="GO:0003723">
    <property type="term" value="F:RNA binding"/>
    <property type="evidence" value="ECO:0007669"/>
    <property type="project" value="UniProtKB-KW"/>
</dbReference>
<dbReference type="InterPro" id="IPR027450">
    <property type="entry name" value="AlkB-like"/>
</dbReference>
<dbReference type="Gene3D" id="3.40.50.150">
    <property type="entry name" value="Vaccinia Virus protein VP39"/>
    <property type="match status" value="1"/>
</dbReference>
<dbReference type="Pfam" id="PF13532">
    <property type="entry name" value="2OG-FeII_Oxy_2"/>
    <property type="match status" value="1"/>
</dbReference>
<dbReference type="InterPro" id="IPR005123">
    <property type="entry name" value="Oxoglu/Fe-dep_dioxygenase_dom"/>
</dbReference>
<comment type="caution">
    <text evidence="8">The sequence shown here is derived from an EMBL/GenBank/DDBJ whole genome shotgun (WGS) entry which is preliminary data.</text>
</comment>
<comment type="similarity">
    <text evidence="1">Belongs to the alkB family.</text>
</comment>
<accession>A0AAW1RQP4</accession>
<dbReference type="InterPro" id="IPR013216">
    <property type="entry name" value="Methyltransf_11"/>
</dbReference>
<reference evidence="8 9" key="1">
    <citation type="journal article" date="2024" name="Nat. Commun.">
        <title>Phylogenomics reveals the evolutionary origins of lichenization in chlorophyte algae.</title>
        <authorList>
            <person name="Puginier C."/>
            <person name="Libourel C."/>
            <person name="Otte J."/>
            <person name="Skaloud P."/>
            <person name="Haon M."/>
            <person name="Grisel S."/>
            <person name="Petersen M."/>
            <person name="Berrin J.G."/>
            <person name="Delaux P.M."/>
            <person name="Dal Grande F."/>
            <person name="Keller J."/>
        </authorList>
    </citation>
    <scope>NUCLEOTIDE SEQUENCE [LARGE SCALE GENOMIC DNA]</scope>
    <source>
        <strain evidence="8 9">SAG 2145</strain>
    </source>
</reference>
<evidence type="ECO:0000256" key="4">
    <source>
        <dbReference type="ARBA" id="ARBA00022833"/>
    </source>
</evidence>
<keyword evidence="2" id="KW-0489">Methyltransferase</keyword>
<dbReference type="PANTHER" id="PTHR13069:SF21">
    <property type="entry name" value="ALKYLATED DNA REPAIR PROTEIN ALKB HOMOLOG 8"/>
    <property type="match status" value="1"/>
</dbReference>
<feature type="compositionally biased region" description="Basic and acidic residues" evidence="6">
    <location>
        <begin position="423"/>
        <end position="432"/>
    </location>
</feature>
<keyword evidence="3" id="KW-0808">Transferase</keyword>
<dbReference type="AlphaFoldDB" id="A0AAW1RQP4"/>
<feature type="region of interest" description="Disordered" evidence="6">
    <location>
        <begin position="688"/>
        <end position="750"/>
    </location>
</feature>
<dbReference type="GO" id="GO:0006400">
    <property type="term" value="P:tRNA modification"/>
    <property type="evidence" value="ECO:0007669"/>
    <property type="project" value="UniProtKB-ARBA"/>
</dbReference>
<dbReference type="CDD" id="cd02440">
    <property type="entry name" value="AdoMet_MTases"/>
    <property type="match status" value="1"/>
</dbReference>
<dbReference type="InterPro" id="IPR051422">
    <property type="entry name" value="AlkB_tRNA_MeTrf/Diox"/>
</dbReference>
<dbReference type="Gene3D" id="3.30.70.330">
    <property type="match status" value="1"/>
</dbReference>
<evidence type="ECO:0000256" key="2">
    <source>
        <dbReference type="ARBA" id="ARBA00022603"/>
    </source>
</evidence>
<evidence type="ECO:0000256" key="1">
    <source>
        <dbReference type="ARBA" id="ARBA00007879"/>
    </source>
</evidence>
<evidence type="ECO:0000256" key="3">
    <source>
        <dbReference type="ARBA" id="ARBA00022679"/>
    </source>
</evidence>
<dbReference type="PROSITE" id="PS51471">
    <property type="entry name" value="FE2OG_OXY"/>
    <property type="match status" value="1"/>
</dbReference>
<evidence type="ECO:0000256" key="5">
    <source>
        <dbReference type="ARBA" id="ARBA00022884"/>
    </source>
</evidence>
<keyword evidence="5" id="KW-0694">RNA-binding</keyword>
<feature type="compositionally biased region" description="Polar residues" evidence="6">
    <location>
        <begin position="348"/>
        <end position="381"/>
    </location>
</feature>
<dbReference type="GO" id="GO:0032259">
    <property type="term" value="P:methylation"/>
    <property type="evidence" value="ECO:0007669"/>
    <property type="project" value="UniProtKB-KW"/>
</dbReference>
<evidence type="ECO:0000313" key="9">
    <source>
        <dbReference type="Proteomes" id="UP001438707"/>
    </source>
</evidence>
<dbReference type="GO" id="GO:0008757">
    <property type="term" value="F:S-adenosylmethionine-dependent methyltransferase activity"/>
    <property type="evidence" value="ECO:0007669"/>
    <property type="project" value="InterPro"/>
</dbReference>
<dbReference type="Proteomes" id="UP001438707">
    <property type="component" value="Unassembled WGS sequence"/>
</dbReference>
<evidence type="ECO:0000259" key="7">
    <source>
        <dbReference type="PROSITE" id="PS51471"/>
    </source>
</evidence>
<feature type="region of interest" description="Disordered" evidence="6">
    <location>
        <begin position="348"/>
        <end position="383"/>
    </location>
</feature>
<feature type="domain" description="Fe2OG dioxygenase" evidence="7">
    <location>
        <begin position="182"/>
        <end position="287"/>
    </location>
</feature>
<evidence type="ECO:0000256" key="6">
    <source>
        <dbReference type="SAM" id="MobiDB-lite"/>
    </source>
</evidence>
<feature type="compositionally biased region" description="Polar residues" evidence="6">
    <location>
        <begin position="699"/>
        <end position="717"/>
    </location>
</feature>
<dbReference type="SUPFAM" id="SSF53335">
    <property type="entry name" value="S-adenosyl-L-methionine-dependent methyltransferases"/>
    <property type="match status" value="1"/>
</dbReference>
<keyword evidence="9" id="KW-1185">Reference proteome</keyword>
<name>A0AAW1RQP4_9CHLO</name>
<evidence type="ECO:0000313" key="8">
    <source>
        <dbReference type="EMBL" id="KAK9835652.1"/>
    </source>
</evidence>
<dbReference type="InterPro" id="IPR035979">
    <property type="entry name" value="RBD_domain_sf"/>
</dbReference>
<organism evidence="8 9">
    <name type="scientific">Apatococcus lobatus</name>
    <dbReference type="NCBI Taxonomy" id="904363"/>
    <lineage>
        <taxon>Eukaryota</taxon>
        <taxon>Viridiplantae</taxon>
        <taxon>Chlorophyta</taxon>
        <taxon>core chlorophytes</taxon>
        <taxon>Trebouxiophyceae</taxon>
        <taxon>Chlorellales</taxon>
        <taxon>Chlorellaceae</taxon>
        <taxon>Apatococcus</taxon>
    </lineage>
</organism>
<feature type="compositionally biased region" description="Polar residues" evidence="6">
    <location>
        <begin position="316"/>
        <end position="328"/>
    </location>
</feature>
<feature type="compositionally biased region" description="Polar residues" evidence="6">
    <location>
        <begin position="726"/>
        <end position="741"/>
    </location>
</feature>
<dbReference type="InterPro" id="IPR029063">
    <property type="entry name" value="SAM-dependent_MTases_sf"/>
</dbReference>